<dbReference type="InterPro" id="IPR016169">
    <property type="entry name" value="FAD-bd_PCMH_sub2"/>
</dbReference>
<dbReference type="InterPro" id="IPR006094">
    <property type="entry name" value="Oxid_FAD_bind_N"/>
</dbReference>
<evidence type="ECO:0000256" key="5">
    <source>
        <dbReference type="ARBA" id="ARBA00022946"/>
    </source>
</evidence>
<dbReference type="Pfam" id="PF02913">
    <property type="entry name" value="FAD-oxidase_C"/>
    <property type="match status" value="1"/>
</dbReference>
<dbReference type="Proteomes" id="UP000320735">
    <property type="component" value="Unassembled WGS sequence"/>
</dbReference>
<dbReference type="FunFam" id="3.30.465.10:FF:000016">
    <property type="entry name" value="probable D-lactate dehydrogenase, mitochondrial"/>
    <property type="match status" value="1"/>
</dbReference>
<dbReference type="Gene3D" id="3.30.70.2740">
    <property type="match status" value="1"/>
</dbReference>
<dbReference type="GO" id="GO:0008720">
    <property type="term" value="F:D-lactate dehydrogenase (NAD+) activity"/>
    <property type="evidence" value="ECO:0007669"/>
    <property type="project" value="TreeGrafter"/>
</dbReference>
<keyword evidence="10" id="KW-1185">Reference proteome</keyword>
<dbReference type="FunFam" id="3.30.70.2740:FF:000001">
    <property type="entry name" value="D-lactate dehydrogenase mitochondrial"/>
    <property type="match status" value="1"/>
</dbReference>
<dbReference type="InterPro" id="IPR016171">
    <property type="entry name" value="Vanillyl_alc_oxidase_C-sub2"/>
</dbReference>
<comment type="caution">
    <text evidence="9">The sequence shown here is derived from an EMBL/GenBank/DDBJ whole genome shotgun (WGS) entry which is preliminary data.</text>
</comment>
<dbReference type="PANTHER" id="PTHR11748:SF111">
    <property type="entry name" value="D-LACTATE DEHYDROGENASE, MITOCHONDRIAL-RELATED"/>
    <property type="match status" value="1"/>
</dbReference>
<dbReference type="Gene3D" id="1.10.45.10">
    <property type="entry name" value="Vanillyl-alcohol Oxidase, Chain A, domain 4"/>
    <property type="match status" value="1"/>
</dbReference>
<evidence type="ECO:0000256" key="3">
    <source>
        <dbReference type="ARBA" id="ARBA00022630"/>
    </source>
</evidence>
<dbReference type="InterPro" id="IPR016164">
    <property type="entry name" value="FAD-linked_Oxase-like_C"/>
</dbReference>
<evidence type="ECO:0000256" key="1">
    <source>
        <dbReference type="ARBA" id="ARBA00001974"/>
    </source>
</evidence>
<sequence length="457" mass="48977">MTKFLQAQSALTALLGDRLTLADGVRDVHGSDESWQPAVAPEAVAFPQSTDEVAEIAKICSGHGVPMIPYGIGSAVEGGIVATRGGLCIDLSGMHAIRAIHPEDLDAVVDAGVTHVALNERLEGSQLFFSVDPGAAATIGGMAATRASGSNAFRYGTMRENVLGLEVVLADGRVIYTSRRARKSAAGYDLTRMFVGSEGTLGIITGVTVRLHRVPEALSSAVCPFPDVAAAVKTVIQTIQAGIPLARMELLDETALRAVNAYSGLDYEPAPTLFLEFQGTEQGVVEQSQRVARIAAEQGGTDFQWATDAAQRNQLWQARHDAYYAIIESRPGSRSVTTDVCVPISRLAECIAETRRDLQECSLPCPMLGHVGDGNFHVLFLVDPNRPEELAEAEHFNSRMVQRALDMEGTCSGEHGIGLGKRDFLRQEHGAAWDVMRAIKATLDPQNVMNPGKVFAD</sequence>
<dbReference type="GO" id="GO:0071949">
    <property type="term" value="F:FAD binding"/>
    <property type="evidence" value="ECO:0007669"/>
    <property type="project" value="InterPro"/>
</dbReference>
<dbReference type="SUPFAM" id="SSF55103">
    <property type="entry name" value="FAD-linked oxidases, C-terminal domain"/>
    <property type="match status" value="1"/>
</dbReference>
<dbReference type="PANTHER" id="PTHR11748">
    <property type="entry name" value="D-LACTATE DEHYDROGENASE"/>
    <property type="match status" value="1"/>
</dbReference>
<keyword evidence="6 9" id="KW-0560">Oxidoreductase</keyword>
<proteinExistence type="inferred from homology"/>
<keyword evidence="5" id="KW-0809">Transit peptide</keyword>
<dbReference type="OrthoDB" id="9767256at2"/>
<dbReference type="EC" id="1.1.2.4" evidence="7"/>
<dbReference type="EMBL" id="SJPP01000002">
    <property type="protein sequence ID" value="TWU09223.1"/>
    <property type="molecule type" value="Genomic_DNA"/>
</dbReference>
<protein>
    <recommendedName>
        <fullName evidence="7">D-lactate dehydrogenase (cytochrome)</fullName>
        <ecNumber evidence="7">1.1.2.4</ecNumber>
    </recommendedName>
</protein>
<reference evidence="9 10" key="1">
    <citation type="submission" date="2019-02" db="EMBL/GenBank/DDBJ databases">
        <title>Deep-cultivation of Planctomycetes and their phenomic and genomic characterization uncovers novel biology.</title>
        <authorList>
            <person name="Wiegand S."/>
            <person name="Jogler M."/>
            <person name="Boedeker C."/>
            <person name="Pinto D."/>
            <person name="Vollmers J."/>
            <person name="Rivas-Marin E."/>
            <person name="Kohn T."/>
            <person name="Peeters S.H."/>
            <person name="Heuer A."/>
            <person name="Rast P."/>
            <person name="Oberbeckmann S."/>
            <person name="Bunk B."/>
            <person name="Jeske O."/>
            <person name="Meyerdierks A."/>
            <person name="Storesund J.E."/>
            <person name="Kallscheuer N."/>
            <person name="Luecker S."/>
            <person name="Lage O.M."/>
            <person name="Pohl T."/>
            <person name="Merkel B.J."/>
            <person name="Hornburger P."/>
            <person name="Mueller R.-W."/>
            <person name="Bruemmer F."/>
            <person name="Labrenz M."/>
            <person name="Spormann A.M."/>
            <person name="Op Den Camp H."/>
            <person name="Overmann J."/>
            <person name="Amann R."/>
            <person name="Jetten M.S.M."/>
            <person name="Mascher T."/>
            <person name="Medema M.H."/>
            <person name="Devos D.P."/>
            <person name="Kaster A.-K."/>
            <person name="Ovreas L."/>
            <person name="Rohde M."/>
            <person name="Galperin M.Y."/>
            <person name="Jogler C."/>
        </authorList>
    </citation>
    <scope>NUCLEOTIDE SEQUENCE [LARGE SCALE GENOMIC DNA]</scope>
    <source>
        <strain evidence="9 10">CA54</strain>
    </source>
</reference>
<evidence type="ECO:0000256" key="4">
    <source>
        <dbReference type="ARBA" id="ARBA00022827"/>
    </source>
</evidence>
<dbReference type="GO" id="GO:0004458">
    <property type="term" value="F:D-lactate dehydrogenase (cytochrome) activity"/>
    <property type="evidence" value="ECO:0007669"/>
    <property type="project" value="UniProtKB-EC"/>
</dbReference>
<organism evidence="9 10">
    <name type="scientific">Symmachiella macrocystis</name>
    <dbReference type="NCBI Taxonomy" id="2527985"/>
    <lineage>
        <taxon>Bacteria</taxon>
        <taxon>Pseudomonadati</taxon>
        <taxon>Planctomycetota</taxon>
        <taxon>Planctomycetia</taxon>
        <taxon>Planctomycetales</taxon>
        <taxon>Planctomycetaceae</taxon>
        <taxon>Symmachiella</taxon>
    </lineage>
</organism>
<keyword evidence="4" id="KW-0274">FAD</keyword>
<dbReference type="AlphaFoldDB" id="A0A5C6BAV6"/>
<dbReference type="FunFam" id="1.10.45.10:FF:000001">
    <property type="entry name" value="D-lactate dehydrogenase mitochondrial"/>
    <property type="match status" value="1"/>
</dbReference>
<comment type="similarity">
    <text evidence="2">Belongs to the FAD-binding oxidoreductase/transferase type 4 family.</text>
</comment>
<evidence type="ECO:0000313" key="10">
    <source>
        <dbReference type="Proteomes" id="UP000320735"/>
    </source>
</evidence>
<dbReference type="InterPro" id="IPR004113">
    <property type="entry name" value="FAD-bd_oxidored_4_C"/>
</dbReference>
<dbReference type="GO" id="GO:1903457">
    <property type="term" value="P:lactate catabolic process"/>
    <property type="evidence" value="ECO:0007669"/>
    <property type="project" value="TreeGrafter"/>
</dbReference>
<dbReference type="RefSeq" id="WP_146372945.1">
    <property type="nucleotide sequence ID" value="NZ_SJPP01000002.1"/>
</dbReference>
<dbReference type="InterPro" id="IPR016166">
    <property type="entry name" value="FAD-bd_PCMH"/>
</dbReference>
<dbReference type="PROSITE" id="PS51387">
    <property type="entry name" value="FAD_PCMH"/>
    <property type="match status" value="1"/>
</dbReference>
<dbReference type="Gene3D" id="3.30.465.10">
    <property type="match status" value="1"/>
</dbReference>
<dbReference type="Pfam" id="PF01565">
    <property type="entry name" value="FAD_binding_4"/>
    <property type="match status" value="1"/>
</dbReference>
<evidence type="ECO:0000256" key="2">
    <source>
        <dbReference type="ARBA" id="ARBA00008000"/>
    </source>
</evidence>
<keyword evidence="3" id="KW-0285">Flavoprotein</keyword>
<gene>
    <name evidence="9" type="ORF">CA54_44630</name>
</gene>
<evidence type="ECO:0000256" key="7">
    <source>
        <dbReference type="ARBA" id="ARBA00038897"/>
    </source>
</evidence>
<dbReference type="InterPro" id="IPR036318">
    <property type="entry name" value="FAD-bd_PCMH-like_sf"/>
</dbReference>
<dbReference type="SUPFAM" id="SSF56176">
    <property type="entry name" value="FAD-binding/transporter-associated domain-like"/>
    <property type="match status" value="1"/>
</dbReference>
<evidence type="ECO:0000256" key="6">
    <source>
        <dbReference type="ARBA" id="ARBA00023002"/>
    </source>
</evidence>
<feature type="domain" description="FAD-binding PCMH-type" evidence="8">
    <location>
        <begin position="36"/>
        <end position="214"/>
    </location>
</feature>
<comment type="cofactor">
    <cofactor evidence="1">
        <name>FAD</name>
        <dbReference type="ChEBI" id="CHEBI:57692"/>
    </cofactor>
</comment>
<accession>A0A5C6BAV6</accession>
<evidence type="ECO:0000313" key="9">
    <source>
        <dbReference type="EMBL" id="TWU09223.1"/>
    </source>
</evidence>
<evidence type="ECO:0000259" key="8">
    <source>
        <dbReference type="PROSITE" id="PS51387"/>
    </source>
</evidence>
<name>A0A5C6BAV6_9PLAN</name>